<evidence type="ECO:0000313" key="1">
    <source>
        <dbReference type="EMBL" id="KAJ3497414.1"/>
    </source>
</evidence>
<comment type="caution">
    <text evidence="1">The sequence shown here is derived from an EMBL/GenBank/DDBJ whole genome shotgun (WGS) entry which is preliminary data.</text>
</comment>
<dbReference type="EMBL" id="JANAKD010000112">
    <property type="protein sequence ID" value="KAJ3497414.1"/>
    <property type="molecule type" value="Genomic_DNA"/>
</dbReference>
<dbReference type="Proteomes" id="UP001148737">
    <property type="component" value="Unassembled WGS sequence"/>
</dbReference>
<sequence>MTAFSQRRQTSTPSQHRDSYERLLADYTDDIEKSGPASKTSLILTLLCSCYSWARRLRGFLPSQLRAYSRQLYMLKMAGKVLLRCASAARALPAVCIAALLGFVAAISFTWIWCHIFDMDICLSEVLATIAFRTAKGGAKREVND</sequence>
<name>A0ACC1R485_9HYPO</name>
<accession>A0ACC1R485</accession>
<organism evidence="1 2">
    <name type="scientific">Lecanicillium saksenae</name>
    <dbReference type="NCBI Taxonomy" id="468837"/>
    <lineage>
        <taxon>Eukaryota</taxon>
        <taxon>Fungi</taxon>
        <taxon>Dikarya</taxon>
        <taxon>Ascomycota</taxon>
        <taxon>Pezizomycotina</taxon>
        <taxon>Sordariomycetes</taxon>
        <taxon>Hypocreomycetidae</taxon>
        <taxon>Hypocreales</taxon>
        <taxon>Cordycipitaceae</taxon>
        <taxon>Lecanicillium</taxon>
    </lineage>
</organism>
<proteinExistence type="predicted"/>
<evidence type="ECO:0000313" key="2">
    <source>
        <dbReference type="Proteomes" id="UP001148737"/>
    </source>
</evidence>
<keyword evidence="2" id="KW-1185">Reference proteome</keyword>
<protein>
    <submittedName>
        <fullName evidence="1">Uncharacterized protein</fullName>
    </submittedName>
</protein>
<gene>
    <name evidence="1" type="ORF">NLG97_g1922</name>
</gene>
<reference evidence="1" key="1">
    <citation type="submission" date="2022-07" db="EMBL/GenBank/DDBJ databases">
        <title>Genome Sequence of Lecanicillium saksenae.</title>
        <authorList>
            <person name="Buettner E."/>
        </authorList>
    </citation>
    <scope>NUCLEOTIDE SEQUENCE</scope>
    <source>
        <strain evidence="1">VT-O1</strain>
    </source>
</reference>